<dbReference type="SUPFAM" id="SSF48295">
    <property type="entry name" value="TrpR-like"/>
    <property type="match status" value="1"/>
</dbReference>
<evidence type="ECO:0000313" key="1">
    <source>
        <dbReference type="EMBL" id="MFD1670937.1"/>
    </source>
</evidence>
<comment type="caution">
    <text evidence="1">The sequence shown here is derived from an EMBL/GenBank/DDBJ whole genome shotgun (WGS) entry which is preliminary data.</text>
</comment>
<sequence>MPRSKHTASEKLAILEELVQSNNDLKAVANRHGIRYDTLERWRDRKNDARNISPELLGRGYLFNCQRC</sequence>
<dbReference type="InterPro" id="IPR010921">
    <property type="entry name" value="Trp_repressor/repl_initiator"/>
</dbReference>
<dbReference type="RefSeq" id="WP_125714043.1">
    <property type="nucleotide sequence ID" value="NZ_JBHTOP010000003.1"/>
</dbReference>
<accession>A0ABW4J412</accession>
<keyword evidence="2" id="KW-1185">Reference proteome</keyword>
<dbReference type="InterPro" id="IPR036388">
    <property type="entry name" value="WH-like_DNA-bd_sf"/>
</dbReference>
<dbReference type="Proteomes" id="UP001597267">
    <property type="component" value="Unassembled WGS sequence"/>
</dbReference>
<name>A0ABW4J412_9LACO</name>
<gene>
    <name evidence="1" type="ORF">ACFQ5M_02365</name>
</gene>
<organism evidence="1 2">
    <name type="scientific">Agrilactobacillus yilanensis</name>
    <dbReference type="NCBI Taxonomy" id="2485997"/>
    <lineage>
        <taxon>Bacteria</taxon>
        <taxon>Bacillati</taxon>
        <taxon>Bacillota</taxon>
        <taxon>Bacilli</taxon>
        <taxon>Lactobacillales</taxon>
        <taxon>Lactobacillaceae</taxon>
        <taxon>Agrilactobacillus</taxon>
    </lineage>
</organism>
<evidence type="ECO:0000313" key="2">
    <source>
        <dbReference type="Proteomes" id="UP001597267"/>
    </source>
</evidence>
<dbReference type="Gene3D" id="1.10.10.10">
    <property type="entry name" value="Winged helix-like DNA-binding domain superfamily/Winged helix DNA-binding domain"/>
    <property type="match status" value="1"/>
</dbReference>
<proteinExistence type="predicted"/>
<protein>
    <submittedName>
        <fullName evidence="1">Transposase</fullName>
    </submittedName>
</protein>
<dbReference type="Pfam" id="PF01527">
    <property type="entry name" value="HTH_Tnp_1"/>
    <property type="match status" value="1"/>
</dbReference>
<dbReference type="EMBL" id="JBHTOP010000003">
    <property type="protein sequence ID" value="MFD1670937.1"/>
    <property type="molecule type" value="Genomic_DNA"/>
</dbReference>
<reference evidence="2" key="1">
    <citation type="journal article" date="2019" name="Int. J. Syst. Evol. Microbiol.">
        <title>The Global Catalogue of Microorganisms (GCM) 10K type strain sequencing project: providing services to taxonomists for standard genome sequencing and annotation.</title>
        <authorList>
            <consortium name="The Broad Institute Genomics Platform"/>
            <consortium name="The Broad Institute Genome Sequencing Center for Infectious Disease"/>
            <person name="Wu L."/>
            <person name="Ma J."/>
        </authorList>
    </citation>
    <scope>NUCLEOTIDE SEQUENCE [LARGE SCALE GENOMIC DNA]</scope>
    <source>
        <strain evidence="2">CCM 8896</strain>
    </source>
</reference>
<dbReference type="InterPro" id="IPR002514">
    <property type="entry name" value="Transposase_8"/>
</dbReference>